<evidence type="ECO:0000313" key="2">
    <source>
        <dbReference type="EMBL" id="HJG28774.1"/>
    </source>
</evidence>
<dbReference type="InterPro" id="IPR011437">
    <property type="entry name" value="DUF1540"/>
</dbReference>
<accession>A0A921IL18</accession>
<proteinExistence type="predicted"/>
<dbReference type="EMBL" id="DYVE01000233">
    <property type="protein sequence ID" value="HJG28774.1"/>
    <property type="molecule type" value="Genomic_DNA"/>
</dbReference>
<evidence type="ECO:0000259" key="1">
    <source>
        <dbReference type="Pfam" id="PF07561"/>
    </source>
</evidence>
<organism evidence="2 3">
    <name type="scientific">Subdoligranulum variabile</name>
    <dbReference type="NCBI Taxonomy" id="214851"/>
    <lineage>
        <taxon>Bacteria</taxon>
        <taxon>Bacillati</taxon>
        <taxon>Bacillota</taxon>
        <taxon>Clostridia</taxon>
        <taxon>Eubacteriales</taxon>
        <taxon>Oscillospiraceae</taxon>
        <taxon>Subdoligranulum</taxon>
    </lineage>
</organism>
<dbReference type="Pfam" id="PF07561">
    <property type="entry name" value="DUF1540"/>
    <property type="match status" value="1"/>
</dbReference>
<protein>
    <submittedName>
        <fullName evidence="2">DUF1540 domain-containing protein</fullName>
    </submittedName>
</protein>
<dbReference type="Proteomes" id="UP000782880">
    <property type="component" value="Unassembled WGS sequence"/>
</dbReference>
<reference evidence="2" key="1">
    <citation type="journal article" date="2021" name="PeerJ">
        <title>Extensive microbial diversity within the chicken gut microbiome revealed by metagenomics and culture.</title>
        <authorList>
            <person name="Gilroy R."/>
            <person name="Ravi A."/>
            <person name="Getino M."/>
            <person name="Pursley I."/>
            <person name="Horton D.L."/>
            <person name="Alikhan N.F."/>
            <person name="Baker D."/>
            <person name="Gharbi K."/>
            <person name="Hall N."/>
            <person name="Watson M."/>
            <person name="Adriaenssens E.M."/>
            <person name="Foster-Nyarko E."/>
            <person name="Jarju S."/>
            <person name="Secka A."/>
            <person name="Antonio M."/>
            <person name="Oren A."/>
            <person name="Chaudhuri R.R."/>
            <person name="La Ragione R."/>
            <person name="Hildebrand F."/>
            <person name="Pallen M.J."/>
        </authorList>
    </citation>
    <scope>NUCLEOTIDE SEQUENCE</scope>
    <source>
        <strain evidence="2">ChiBcec21-2208</strain>
    </source>
</reference>
<name>A0A921IL18_9FIRM</name>
<reference evidence="2" key="2">
    <citation type="submission" date="2021-09" db="EMBL/GenBank/DDBJ databases">
        <authorList>
            <person name="Gilroy R."/>
        </authorList>
    </citation>
    <scope>NUCLEOTIDE SEQUENCE</scope>
    <source>
        <strain evidence="2">ChiBcec21-2208</strain>
    </source>
</reference>
<sequence length="52" mass="5891">MENTNVTCDVCSCAYNQNGCTCNLDAIKITEHCDGCNQNVDNPHYCQSYRQR</sequence>
<gene>
    <name evidence="2" type="ORF">K8V20_09065</name>
</gene>
<dbReference type="AlphaFoldDB" id="A0A921IL18"/>
<comment type="caution">
    <text evidence="2">The sequence shown here is derived from an EMBL/GenBank/DDBJ whole genome shotgun (WGS) entry which is preliminary data.</text>
</comment>
<evidence type="ECO:0000313" key="3">
    <source>
        <dbReference type="Proteomes" id="UP000782880"/>
    </source>
</evidence>
<feature type="domain" description="DUF1540" evidence="1">
    <location>
        <begin position="6"/>
        <end position="49"/>
    </location>
</feature>